<reference evidence="3 4" key="1">
    <citation type="submission" date="2022-10" db="EMBL/GenBank/DDBJ databases">
        <title>The complete genomes of actinobacterial strains from the NBC collection.</title>
        <authorList>
            <person name="Joergensen T.S."/>
            <person name="Alvarez Arevalo M."/>
            <person name="Sterndorff E.B."/>
            <person name="Faurdal D."/>
            <person name="Vuksanovic O."/>
            <person name="Mourched A.-S."/>
            <person name="Charusanti P."/>
            <person name="Shaw S."/>
            <person name="Blin K."/>
            <person name="Weber T."/>
        </authorList>
    </citation>
    <scope>NUCLEOTIDE SEQUENCE [LARGE SCALE GENOMIC DNA]</scope>
    <source>
        <strain evidence="3 4">NBC 01753</strain>
    </source>
</reference>
<dbReference type="Proteomes" id="UP001335325">
    <property type="component" value="Chromosome"/>
</dbReference>
<name>A0ABZ1GWX3_9ACTN</name>
<evidence type="ECO:0000256" key="1">
    <source>
        <dbReference type="ARBA" id="ARBA00022801"/>
    </source>
</evidence>
<dbReference type="GO" id="GO:0016787">
    <property type="term" value="F:hydrolase activity"/>
    <property type="evidence" value="ECO:0007669"/>
    <property type="project" value="UniProtKB-KW"/>
</dbReference>
<dbReference type="InterPro" id="IPR000868">
    <property type="entry name" value="Isochorismatase-like_dom"/>
</dbReference>
<dbReference type="RefSeq" id="WP_326756371.1">
    <property type="nucleotide sequence ID" value="NZ_CP109134.1"/>
</dbReference>
<dbReference type="GeneID" id="91548204"/>
<dbReference type="PANTHER" id="PTHR43540:SF16">
    <property type="entry name" value="ISOCHORISMATASE-LIKE DOMAIN-CONTAINING PROTEIN"/>
    <property type="match status" value="1"/>
</dbReference>
<dbReference type="Gene3D" id="3.40.50.850">
    <property type="entry name" value="Isochorismatase-like"/>
    <property type="match status" value="1"/>
</dbReference>
<evidence type="ECO:0000313" key="4">
    <source>
        <dbReference type="Proteomes" id="UP001335325"/>
    </source>
</evidence>
<keyword evidence="4" id="KW-1185">Reference proteome</keyword>
<dbReference type="InterPro" id="IPR050272">
    <property type="entry name" value="Isochorismatase-like_hydrls"/>
</dbReference>
<dbReference type="InterPro" id="IPR036380">
    <property type="entry name" value="Isochorismatase-like_sf"/>
</dbReference>
<evidence type="ECO:0000259" key="2">
    <source>
        <dbReference type="Pfam" id="PF00857"/>
    </source>
</evidence>
<accession>A0ABZ1GWX3</accession>
<sequence length="146" mass="15573">MWGVPPDFQPRPGEIVVQEHWGSSGFANTDLDMQLKQHGVTHVILVGVLANTCVEATARFATELGYHMTLVSDATAALGPEMTHAAHELNGPTYAQAIVTTNQLITAFNGSRDDGRLARVEAAVPLRNTSPCGLTSLNPLLVRGPC</sequence>
<dbReference type="CDD" id="cd00431">
    <property type="entry name" value="cysteine_hydrolases"/>
    <property type="match status" value="1"/>
</dbReference>
<keyword evidence="1 3" id="KW-0378">Hydrolase</keyword>
<feature type="domain" description="Isochorismatase-like" evidence="2">
    <location>
        <begin position="5"/>
        <end position="88"/>
    </location>
</feature>
<protein>
    <submittedName>
        <fullName evidence="3">Cysteine hydrolase</fullName>
    </submittedName>
</protein>
<dbReference type="Pfam" id="PF00857">
    <property type="entry name" value="Isochorismatase"/>
    <property type="match status" value="1"/>
</dbReference>
<dbReference type="PANTHER" id="PTHR43540">
    <property type="entry name" value="PEROXYUREIDOACRYLATE/UREIDOACRYLATE AMIDOHYDROLASE-RELATED"/>
    <property type="match status" value="1"/>
</dbReference>
<evidence type="ECO:0000313" key="3">
    <source>
        <dbReference type="EMBL" id="WSD10672.1"/>
    </source>
</evidence>
<gene>
    <name evidence="3" type="ORF">OIE73_36545</name>
</gene>
<dbReference type="SUPFAM" id="SSF52499">
    <property type="entry name" value="Isochorismatase-like hydrolases"/>
    <property type="match status" value="1"/>
</dbReference>
<proteinExistence type="predicted"/>
<dbReference type="EMBL" id="CP109134">
    <property type="protein sequence ID" value="WSD10672.1"/>
    <property type="molecule type" value="Genomic_DNA"/>
</dbReference>
<organism evidence="3 4">
    <name type="scientific">Streptomyces hirsutus</name>
    <dbReference type="NCBI Taxonomy" id="35620"/>
    <lineage>
        <taxon>Bacteria</taxon>
        <taxon>Bacillati</taxon>
        <taxon>Actinomycetota</taxon>
        <taxon>Actinomycetes</taxon>
        <taxon>Kitasatosporales</taxon>
        <taxon>Streptomycetaceae</taxon>
        <taxon>Streptomyces</taxon>
    </lineage>
</organism>